<keyword evidence="5" id="KW-0157">Chromophore</keyword>
<feature type="site" description="Electron transfer via tryptophanyl radical" evidence="4">
    <location>
        <position position="366"/>
    </location>
</feature>
<organism evidence="7 8">
    <name type="scientific">Staphylococcus gallinarum</name>
    <dbReference type="NCBI Taxonomy" id="1293"/>
    <lineage>
        <taxon>Bacteria</taxon>
        <taxon>Bacillati</taxon>
        <taxon>Bacillota</taxon>
        <taxon>Bacilli</taxon>
        <taxon>Bacillales</taxon>
        <taxon>Staphylococcaceae</taxon>
        <taxon>Staphylococcus</taxon>
    </lineage>
</organism>
<sequence length="458" mass="54406">MHLGVILNRVFRIKDNPLFDYVVKNQEEIEKLYLILPLEDLSDAGESKQQYYNTVASGFVKTLYKHNIYPYVVSYKSLGKLGDQLGLTHVLIGKDIMSYHNIKYDFLHLKLAFQNRSVEVIGQRVNHYFQPSQIVNKQQRPYKVFTSFYKANRRNLVLTPSKHYQYKQLSQYAEKGSNHSGISLNSSEDIEQQARKDWKNFLNEDISNYKKMTDDVSQDYASGLGKYLAYGLLDIHEIINDLLEYYENDEANYESYIREVMFREFYYILMTQYPETATKSFTEKYRNMLWSYNKQNFDAWKTGKTGFPIIDAAMQKLNRTGYMHNRLRMVVSQFLTKNLFIDWTWGEEYFRQYLIDYDNASNVHGWQWSASTGTDAAPYFRMFNPIRQSERFDAKGYFIKSQLKLFKDVSSDYIHNPSKNKDKLKENYDIEIGKDYPEMLVDLKSSREFVMNKFKSFR</sequence>
<dbReference type="SUPFAM" id="SSF48173">
    <property type="entry name" value="Cryptochrome/photolyase FAD-binding domain"/>
    <property type="match status" value="1"/>
</dbReference>
<protein>
    <submittedName>
        <fullName evidence="7">Deoxyribodipyrimidine photo-lyase</fullName>
    </submittedName>
</protein>
<dbReference type="InterPro" id="IPR036134">
    <property type="entry name" value="Crypto/Photolyase_FAD-like_sf"/>
</dbReference>
<dbReference type="Pfam" id="PF03441">
    <property type="entry name" value="FAD_binding_7"/>
    <property type="match status" value="1"/>
</dbReference>
<dbReference type="Gene3D" id="3.40.50.620">
    <property type="entry name" value="HUPs"/>
    <property type="match status" value="1"/>
</dbReference>
<dbReference type="InterPro" id="IPR005101">
    <property type="entry name" value="Cryptochr/Photolyase_FAD-bd"/>
</dbReference>
<dbReference type="Proteomes" id="UP000265541">
    <property type="component" value="Unassembled WGS sequence"/>
</dbReference>
<comment type="cofactor">
    <cofactor evidence="3">
        <name>FAD</name>
        <dbReference type="ChEBI" id="CHEBI:57692"/>
    </cofactor>
    <text evidence="3">Binds 1 FAD per subunit.</text>
</comment>
<feature type="site" description="Electron transfer via tryptophanyl radical" evidence="4">
    <location>
        <position position="343"/>
    </location>
</feature>
<accession>A0A3A0W4Q8</accession>
<dbReference type="GO" id="GO:0003677">
    <property type="term" value="F:DNA binding"/>
    <property type="evidence" value="ECO:0007669"/>
    <property type="project" value="TreeGrafter"/>
</dbReference>
<dbReference type="Gene3D" id="1.25.40.80">
    <property type="match status" value="1"/>
</dbReference>
<feature type="site" description="Electron transfer via tryptophanyl radical" evidence="4">
    <location>
        <position position="290"/>
    </location>
</feature>
<name>A0A3A0W4Q8_STAGA</name>
<evidence type="ECO:0000256" key="4">
    <source>
        <dbReference type="PIRSR" id="PIRSR602081-2"/>
    </source>
</evidence>
<evidence type="ECO:0000313" key="7">
    <source>
        <dbReference type="EMBL" id="RIP36111.1"/>
    </source>
</evidence>
<dbReference type="InterPro" id="IPR014729">
    <property type="entry name" value="Rossmann-like_a/b/a_fold"/>
</dbReference>
<gene>
    <name evidence="7" type="ORF">BUZ14_05530</name>
</gene>
<feature type="binding site" evidence="3">
    <location>
        <position position="256"/>
    </location>
    <ligand>
        <name>FAD</name>
        <dbReference type="ChEBI" id="CHEBI:57692"/>
    </ligand>
</feature>
<dbReference type="GO" id="GO:0009416">
    <property type="term" value="P:response to light stimulus"/>
    <property type="evidence" value="ECO:0007669"/>
    <property type="project" value="TreeGrafter"/>
</dbReference>
<evidence type="ECO:0000256" key="2">
    <source>
        <dbReference type="ARBA" id="ARBA00022827"/>
    </source>
</evidence>
<dbReference type="Gene3D" id="1.10.579.10">
    <property type="entry name" value="DNA Cyclobutane Dipyrimidine Photolyase, subunit A, domain 3"/>
    <property type="match status" value="1"/>
</dbReference>
<keyword evidence="7" id="KW-0456">Lyase</keyword>
<keyword evidence="2 3" id="KW-0274">FAD</keyword>
<evidence type="ECO:0000256" key="5">
    <source>
        <dbReference type="RuleBase" id="RU004182"/>
    </source>
</evidence>
<evidence type="ECO:0000313" key="8">
    <source>
        <dbReference type="Proteomes" id="UP000265541"/>
    </source>
</evidence>
<dbReference type="GO" id="GO:0003904">
    <property type="term" value="F:deoxyribodipyrimidine photo-lyase activity"/>
    <property type="evidence" value="ECO:0007669"/>
    <property type="project" value="TreeGrafter"/>
</dbReference>
<proteinExistence type="inferred from homology"/>
<feature type="binding site" evidence="3">
    <location>
        <position position="209"/>
    </location>
    <ligand>
        <name>FAD</name>
        <dbReference type="ChEBI" id="CHEBI:57692"/>
    </ligand>
</feature>
<comment type="similarity">
    <text evidence="5">Belongs to the DNA photolyase family.</text>
</comment>
<dbReference type="InterPro" id="IPR036155">
    <property type="entry name" value="Crypto/Photolyase_N_sf"/>
</dbReference>
<dbReference type="PRINTS" id="PR00147">
    <property type="entry name" value="DNAPHOTLYASE"/>
</dbReference>
<dbReference type="OrthoDB" id="9772484at2"/>
<dbReference type="PANTHER" id="PTHR11455:SF9">
    <property type="entry name" value="CRYPTOCHROME CIRCADIAN CLOCK 5 ISOFORM X1"/>
    <property type="match status" value="1"/>
</dbReference>
<dbReference type="AlphaFoldDB" id="A0A3A0W4Q8"/>
<reference evidence="7 8" key="1">
    <citation type="journal article" date="2016" name="Front. Microbiol.">
        <title>Comprehensive Phylogenetic Analysis of Bovine Non-aureus Staphylococci Species Based on Whole-Genome Sequencing.</title>
        <authorList>
            <person name="Naushad S."/>
            <person name="Barkema H.W."/>
            <person name="Luby C."/>
            <person name="Condas L.A."/>
            <person name="Nobrega D.B."/>
            <person name="Carson D.A."/>
            <person name="De Buck J."/>
        </authorList>
    </citation>
    <scope>NUCLEOTIDE SEQUENCE [LARGE SCALE GENOMIC DNA]</scope>
    <source>
        <strain evidence="7 8">SNUC 4781</strain>
    </source>
</reference>
<evidence type="ECO:0000259" key="6">
    <source>
        <dbReference type="PROSITE" id="PS51645"/>
    </source>
</evidence>
<comment type="caution">
    <text evidence="7">The sequence shown here is derived from an EMBL/GenBank/DDBJ whole genome shotgun (WGS) entry which is preliminary data.</text>
</comment>
<feature type="binding site" evidence="3">
    <location>
        <begin position="356"/>
        <end position="358"/>
    </location>
    <ligand>
        <name>FAD</name>
        <dbReference type="ChEBI" id="CHEBI:57692"/>
    </ligand>
</feature>
<dbReference type="EMBL" id="QYJN01000002">
    <property type="protein sequence ID" value="RIP36111.1"/>
    <property type="molecule type" value="Genomic_DNA"/>
</dbReference>
<dbReference type="SUPFAM" id="SSF52425">
    <property type="entry name" value="Cryptochrome/photolyase, N-terminal domain"/>
    <property type="match status" value="1"/>
</dbReference>
<keyword evidence="1 3" id="KW-0285">Flavoprotein</keyword>
<dbReference type="RefSeq" id="WP_119484880.1">
    <property type="nucleotide sequence ID" value="NZ_QYJN01000002.1"/>
</dbReference>
<evidence type="ECO:0000256" key="3">
    <source>
        <dbReference type="PIRSR" id="PIRSR602081-1"/>
    </source>
</evidence>
<evidence type="ECO:0000256" key="1">
    <source>
        <dbReference type="ARBA" id="ARBA00022630"/>
    </source>
</evidence>
<feature type="domain" description="Photolyase/cryptochrome alpha/beta" evidence="6">
    <location>
        <begin position="1"/>
        <end position="128"/>
    </location>
</feature>
<dbReference type="PANTHER" id="PTHR11455">
    <property type="entry name" value="CRYPTOCHROME"/>
    <property type="match status" value="1"/>
</dbReference>
<dbReference type="InterPro" id="IPR006050">
    <property type="entry name" value="DNA_photolyase_N"/>
</dbReference>
<dbReference type="GO" id="GO:0071949">
    <property type="term" value="F:FAD binding"/>
    <property type="evidence" value="ECO:0007669"/>
    <property type="project" value="TreeGrafter"/>
</dbReference>
<feature type="binding site" evidence="3">
    <location>
        <begin position="259"/>
        <end position="266"/>
    </location>
    <ligand>
        <name>FAD</name>
        <dbReference type="ChEBI" id="CHEBI:57692"/>
    </ligand>
</feature>
<dbReference type="PROSITE" id="PS51645">
    <property type="entry name" value="PHR_CRY_ALPHA_BETA"/>
    <property type="match status" value="1"/>
</dbReference>
<dbReference type="InterPro" id="IPR002081">
    <property type="entry name" value="Cryptochrome/DNA_photolyase_1"/>
</dbReference>